<accession>A0ABM5L283</accession>
<name>A0ABM5L283_DIAVI</name>
<organism evidence="3 4">
    <name type="scientific">Diabrotica virgifera virgifera</name>
    <name type="common">western corn rootworm</name>
    <dbReference type="NCBI Taxonomy" id="50390"/>
    <lineage>
        <taxon>Eukaryota</taxon>
        <taxon>Metazoa</taxon>
        <taxon>Ecdysozoa</taxon>
        <taxon>Arthropoda</taxon>
        <taxon>Hexapoda</taxon>
        <taxon>Insecta</taxon>
        <taxon>Pterygota</taxon>
        <taxon>Neoptera</taxon>
        <taxon>Endopterygota</taxon>
        <taxon>Coleoptera</taxon>
        <taxon>Polyphaga</taxon>
        <taxon>Cucujiformia</taxon>
        <taxon>Chrysomeloidea</taxon>
        <taxon>Chrysomelidae</taxon>
        <taxon>Galerucinae</taxon>
        <taxon>Diabroticina</taxon>
        <taxon>Diabroticites</taxon>
        <taxon>Diabrotica</taxon>
    </lineage>
</organism>
<keyword evidence="4" id="KW-1185">Reference proteome</keyword>
<feature type="compositionally biased region" description="Polar residues" evidence="1">
    <location>
        <begin position="116"/>
        <end position="134"/>
    </location>
</feature>
<dbReference type="Proteomes" id="UP001652700">
    <property type="component" value="Unplaced"/>
</dbReference>
<dbReference type="GeneID" id="126891417"/>
<feature type="region of interest" description="Disordered" evidence="1">
    <location>
        <begin position="111"/>
        <end position="134"/>
    </location>
</feature>
<dbReference type="RefSeq" id="XP_050516547.1">
    <property type="nucleotide sequence ID" value="XM_050660590.1"/>
</dbReference>
<evidence type="ECO:0000256" key="1">
    <source>
        <dbReference type="SAM" id="MobiDB-lite"/>
    </source>
</evidence>
<proteinExistence type="predicted"/>
<dbReference type="PANTHER" id="PTHR21505:SF12">
    <property type="entry name" value="MADF DOMAIN-CONTAINING PROTEIN-RELATED"/>
    <property type="match status" value="1"/>
</dbReference>
<reference evidence="3" key="1">
    <citation type="submission" date="2025-05" db="UniProtKB">
        <authorList>
            <consortium name="EnsemblMetazoa"/>
        </authorList>
    </citation>
    <scope>IDENTIFICATION</scope>
</reference>
<sequence>MKHKFYSNKHARNEALIKILGEVNKVNGDIQFEDVKKIANLRQQFAHENAKLQAYQKSGTGSEEVVESSLWFFEKLLFLIPHIKTRKTKSTLDVQIDDFLENEIIETNSEAEESLSMVSTPTSKPATSKVTSDPISKKRIKVESSPDPVISEAVSTLKSLQNKIVQPKTCSVGKHQSFADYLANEMKSIGDEELIADLKHDINNLLYKTKKKWLQMEKENHETIVVEVNNFE</sequence>
<dbReference type="InterPro" id="IPR006578">
    <property type="entry name" value="MADF-dom"/>
</dbReference>
<dbReference type="Pfam" id="PF10545">
    <property type="entry name" value="MADF_DNA_bdg"/>
    <property type="match status" value="1"/>
</dbReference>
<evidence type="ECO:0000313" key="4">
    <source>
        <dbReference type="Proteomes" id="UP001652700"/>
    </source>
</evidence>
<dbReference type="PANTHER" id="PTHR21505">
    <property type="entry name" value="MADF DOMAIN-CONTAINING PROTEIN-RELATED"/>
    <property type="match status" value="1"/>
</dbReference>
<evidence type="ECO:0000313" key="3">
    <source>
        <dbReference type="EnsemblMetazoa" id="XP_050516547.1"/>
    </source>
</evidence>
<protein>
    <recommendedName>
        <fullName evidence="2">MADF domain-containing protein</fullName>
    </recommendedName>
</protein>
<dbReference type="EnsemblMetazoa" id="XM_050660590.1">
    <property type="protein sequence ID" value="XP_050516547.1"/>
    <property type="gene ID" value="LOC126891417"/>
</dbReference>
<feature type="domain" description="MADF" evidence="2">
    <location>
        <begin position="2"/>
        <end position="79"/>
    </location>
</feature>
<evidence type="ECO:0000259" key="2">
    <source>
        <dbReference type="Pfam" id="PF10545"/>
    </source>
</evidence>